<gene>
    <name evidence="7" type="ORF">SPPG_08262</name>
</gene>
<keyword evidence="1" id="KW-0001">2Fe-2S</keyword>
<dbReference type="GO" id="GO:0051537">
    <property type="term" value="F:2 iron, 2 sulfur cluster binding"/>
    <property type="evidence" value="ECO:0007669"/>
    <property type="project" value="UniProtKB-KW"/>
</dbReference>
<dbReference type="InterPro" id="IPR036922">
    <property type="entry name" value="Rieske_2Fe-2S_sf"/>
</dbReference>
<name>A0A0L0H561_SPIPD</name>
<dbReference type="STRING" id="645134.A0A0L0H561"/>
<dbReference type="InParanoid" id="A0A0L0H561"/>
<dbReference type="Proteomes" id="UP000053201">
    <property type="component" value="Unassembled WGS sequence"/>
</dbReference>
<dbReference type="VEuPathDB" id="FungiDB:SPPG_08262"/>
<dbReference type="GeneID" id="27691435"/>
<evidence type="ECO:0000256" key="1">
    <source>
        <dbReference type="ARBA" id="ARBA00022714"/>
    </source>
</evidence>
<organism evidence="7 8">
    <name type="scientific">Spizellomyces punctatus (strain DAOM BR117)</name>
    <dbReference type="NCBI Taxonomy" id="645134"/>
    <lineage>
        <taxon>Eukaryota</taxon>
        <taxon>Fungi</taxon>
        <taxon>Fungi incertae sedis</taxon>
        <taxon>Chytridiomycota</taxon>
        <taxon>Chytridiomycota incertae sedis</taxon>
        <taxon>Chytridiomycetes</taxon>
        <taxon>Spizellomycetales</taxon>
        <taxon>Spizellomycetaceae</taxon>
        <taxon>Spizellomyces</taxon>
    </lineage>
</organism>
<dbReference type="PROSITE" id="PS51296">
    <property type="entry name" value="RIESKE"/>
    <property type="match status" value="1"/>
</dbReference>
<evidence type="ECO:0000256" key="3">
    <source>
        <dbReference type="ARBA" id="ARBA00023004"/>
    </source>
</evidence>
<evidence type="ECO:0000256" key="4">
    <source>
        <dbReference type="ARBA" id="ARBA00023014"/>
    </source>
</evidence>
<evidence type="ECO:0000256" key="5">
    <source>
        <dbReference type="ARBA" id="ARBA00034078"/>
    </source>
</evidence>
<evidence type="ECO:0000313" key="8">
    <source>
        <dbReference type="Proteomes" id="UP000053201"/>
    </source>
</evidence>
<accession>A0A0L0H561</accession>
<dbReference type="RefSeq" id="XP_016604402.1">
    <property type="nucleotide sequence ID" value="XM_016756421.1"/>
</dbReference>
<keyword evidence="2" id="KW-0479">Metal-binding</keyword>
<dbReference type="Gene3D" id="2.102.10.10">
    <property type="entry name" value="Rieske [2Fe-2S] iron-sulphur domain"/>
    <property type="match status" value="1"/>
</dbReference>
<evidence type="ECO:0000313" key="7">
    <source>
        <dbReference type="EMBL" id="KNC96362.1"/>
    </source>
</evidence>
<dbReference type="OrthoDB" id="426882at2759"/>
<comment type="cofactor">
    <cofactor evidence="5">
        <name>[2Fe-2S] cluster</name>
        <dbReference type="ChEBI" id="CHEBI:190135"/>
    </cofactor>
</comment>
<dbReference type="OMA" id="DDYLWAG"/>
<feature type="domain" description="Rieske" evidence="6">
    <location>
        <begin position="41"/>
        <end position="120"/>
    </location>
</feature>
<protein>
    <recommendedName>
        <fullName evidence="6">Rieske domain-containing protein</fullName>
    </recommendedName>
</protein>
<dbReference type="eggNOG" id="ENOG502S3ET">
    <property type="taxonomic scope" value="Eukaryota"/>
</dbReference>
<keyword evidence="3" id="KW-0408">Iron</keyword>
<reference evidence="7 8" key="1">
    <citation type="submission" date="2009-08" db="EMBL/GenBank/DDBJ databases">
        <title>The Genome Sequence of Spizellomyces punctatus strain DAOM BR117.</title>
        <authorList>
            <consortium name="The Broad Institute Genome Sequencing Platform"/>
            <person name="Russ C."/>
            <person name="Cuomo C."/>
            <person name="Shea T."/>
            <person name="Young S.K."/>
            <person name="Zeng Q."/>
            <person name="Koehrsen M."/>
            <person name="Haas B."/>
            <person name="Borodovsky M."/>
            <person name="Guigo R."/>
            <person name="Alvarado L."/>
            <person name="Berlin A."/>
            <person name="Bochicchio J."/>
            <person name="Borenstein D."/>
            <person name="Chapman S."/>
            <person name="Chen Z."/>
            <person name="Engels R."/>
            <person name="Freedman E."/>
            <person name="Gellesch M."/>
            <person name="Goldberg J."/>
            <person name="Griggs A."/>
            <person name="Gujja S."/>
            <person name="Heiman D."/>
            <person name="Hepburn T."/>
            <person name="Howarth C."/>
            <person name="Jen D."/>
            <person name="Larson L."/>
            <person name="Lewis B."/>
            <person name="Mehta T."/>
            <person name="Park D."/>
            <person name="Pearson M."/>
            <person name="Roberts A."/>
            <person name="Saif S."/>
            <person name="Shenoy N."/>
            <person name="Sisk P."/>
            <person name="Stolte C."/>
            <person name="Sykes S."/>
            <person name="Thomson T."/>
            <person name="Walk T."/>
            <person name="White J."/>
            <person name="Yandava C."/>
            <person name="Burger G."/>
            <person name="Gray M.W."/>
            <person name="Holland P.W.H."/>
            <person name="King N."/>
            <person name="Lang F.B.F."/>
            <person name="Roger A.J."/>
            <person name="Ruiz-Trillo I."/>
            <person name="Lander E."/>
            <person name="Nusbaum C."/>
        </authorList>
    </citation>
    <scope>NUCLEOTIDE SEQUENCE [LARGE SCALE GENOMIC DNA]</scope>
    <source>
        <strain evidence="7 8">DAOM BR117</strain>
    </source>
</reference>
<keyword evidence="8" id="KW-1185">Reference proteome</keyword>
<keyword evidence="4" id="KW-0411">Iron-sulfur</keyword>
<dbReference type="PANTHER" id="PTHR21496">
    <property type="entry name" value="FERREDOXIN-RELATED"/>
    <property type="match status" value="1"/>
</dbReference>
<dbReference type="PANTHER" id="PTHR21496:SF0">
    <property type="entry name" value="RIESKE DOMAIN-CONTAINING PROTEIN"/>
    <property type="match status" value="1"/>
</dbReference>
<evidence type="ECO:0000256" key="2">
    <source>
        <dbReference type="ARBA" id="ARBA00022723"/>
    </source>
</evidence>
<evidence type="ECO:0000259" key="6">
    <source>
        <dbReference type="PROSITE" id="PS51296"/>
    </source>
</evidence>
<dbReference type="AlphaFoldDB" id="A0A0L0H561"/>
<dbReference type="EMBL" id="KQ257469">
    <property type="protein sequence ID" value="KNC96362.1"/>
    <property type="molecule type" value="Genomic_DNA"/>
</dbReference>
<dbReference type="SUPFAM" id="SSF50022">
    <property type="entry name" value="ISP domain"/>
    <property type="match status" value="1"/>
</dbReference>
<dbReference type="Pfam" id="PF00355">
    <property type="entry name" value="Rieske"/>
    <property type="match status" value="1"/>
</dbReference>
<sequence length="146" mass="15873">MSSSLTYVPVGPLSSFTSTEPFTCQKVRITLENDKTKSLAVFYRPDMNQFWAVNNICPHQGGALSRGSLVDIEDMGIKWGVAIVCPLHGWAFSGDTGECDTSAYVVDVHHVRVQGSGEDAVVEVSREVTNKHVGGRRRDFGGVAVE</sequence>
<dbReference type="GO" id="GO:0046872">
    <property type="term" value="F:metal ion binding"/>
    <property type="evidence" value="ECO:0007669"/>
    <property type="project" value="UniProtKB-KW"/>
</dbReference>
<dbReference type="InterPro" id="IPR017941">
    <property type="entry name" value="Rieske_2Fe-2S"/>
</dbReference>
<proteinExistence type="predicted"/>